<name>A0A0D8X7C9_DICVI</name>
<evidence type="ECO:0000313" key="2">
    <source>
        <dbReference type="Proteomes" id="UP000053766"/>
    </source>
</evidence>
<dbReference type="AlphaFoldDB" id="A0A0D8X7C9"/>
<accession>A0A0D8X7C9</accession>
<reference evidence="2" key="2">
    <citation type="journal article" date="2016" name="Sci. Rep.">
        <title>Dictyocaulus viviparus genome, variome and transcriptome elucidate lungworm biology and support future intervention.</title>
        <authorList>
            <person name="McNulty S.N."/>
            <person name="Strube C."/>
            <person name="Rosa B.A."/>
            <person name="Martin J.C."/>
            <person name="Tyagi R."/>
            <person name="Choi Y.J."/>
            <person name="Wang Q."/>
            <person name="Hallsworth Pepin K."/>
            <person name="Zhang X."/>
            <person name="Ozersky P."/>
            <person name="Wilson R.K."/>
            <person name="Sternberg P.W."/>
            <person name="Gasser R.B."/>
            <person name="Mitreva M."/>
        </authorList>
    </citation>
    <scope>NUCLEOTIDE SEQUENCE [LARGE SCALE GENOMIC DNA]</scope>
    <source>
        <strain evidence="2">HannoverDv2000</strain>
    </source>
</reference>
<feature type="non-terminal residue" evidence="1">
    <location>
        <position position="1"/>
    </location>
</feature>
<dbReference type="Proteomes" id="UP000053766">
    <property type="component" value="Unassembled WGS sequence"/>
</dbReference>
<evidence type="ECO:0000313" key="1">
    <source>
        <dbReference type="EMBL" id="KJH39677.1"/>
    </source>
</evidence>
<organism evidence="1 2">
    <name type="scientific">Dictyocaulus viviparus</name>
    <name type="common">Bovine lungworm</name>
    <dbReference type="NCBI Taxonomy" id="29172"/>
    <lineage>
        <taxon>Eukaryota</taxon>
        <taxon>Metazoa</taxon>
        <taxon>Ecdysozoa</taxon>
        <taxon>Nematoda</taxon>
        <taxon>Chromadorea</taxon>
        <taxon>Rhabditida</taxon>
        <taxon>Rhabditina</taxon>
        <taxon>Rhabditomorpha</taxon>
        <taxon>Strongyloidea</taxon>
        <taxon>Metastrongylidae</taxon>
        <taxon>Dictyocaulus</taxon>
    </lineage>
</organism>
<reference evidence="1 2" key="1">
    <citation type="submission" date="2013-11" db="EMBL/GenBank/DDBJ databases">
        <title>Draft genome of the bovine lungworm Dictyocaulus viviparus.</title>
        <authorList>
            <person name="Mitreva M."/>
        </authorList>
    </citation>
    <scope>NUCLEOTIDE SEQUENCE [LARGE SCALE GENOMIC DNA]</scope>
    <source>
        <strain evidence="1 2">HannoverDv2000</strain>
    </source>
</reference>
<keyword evidence="2" id="KW-1185">Reference proteome</keyword>
<sequence length="67" mass="7620">VYQHGTIGAFIRQELEGNRFFTVSIEILSGNRGDEIRTARHGGFSSFIRCVYKAKRVNNNIVTLVYV</sequence>
<protein>
    <submittedName>
        <fullName evidence="1">Uncharacterized protein</fullName>
    </submittedName>
</protein>
<dbReference type="OrthoDB" id="5919351at2759"/>
<gene>
    <name evidence="1" type="ORF">DICVIV_14441</name>
</gene>
<proteinExistence type="predicted"/>
<dbReference type="EMBL" id="KN722054">
    <property type="protein sequence ID" value="KJH39677.1"/>
    <property type="molecule type" value="Genomic_DNA"/>
</dbReference>